<comment type="catalytic activity">
    <reaction evidence="8">
        <text>glycerol(in) = glycerol(out)</text>
        <dbReference type="Rhea" id="RHEA:29675"/>
        <dbReference type="ChEBI" id="CHEBI:17754"/>
    </reaction>
</comment>
<evidence type="ECO:0000313" key="12">
    <source>
        <dbReference type="Ensembl" id="ENSGMOP00000009366.2"/>
    </source>
</evidence>
<proteinExistence type="inferred from homology"/>
<keyword evidence="4 9" id="KW-0812">Transmembrane</keyword>
<dbReference type="GO" id="GO:0015254">
    <property type="term" value="F:glycerol channel activity"/>
    <property type="evidence" value="ECO:0007669"/>
    <property type="project" value="TreeGrafter"/>
</dbReference>
<dbReference type="PRINTS" id="PR00783">
    <property type="entry name" value="MINTRINSICP"/>
</dbReference>
<dbReference type="Gene3D" id="1.20.1080.10">
    <property type="entry name" value="Glycerol uptake facilitator protein"/>
    <property type="match status" value="1"/>
</dbReference>
<name>A0A8C4Z891_GADMO</name>
<evidence type="ECO:0000313" key="13">
    <source>
        <dbReference type="Proteomes" id="UP000694546"/>
    </source>
</evidence>
<dbReference type="NCBIfam" id="TIGR00861">
    <property type="entry name" value="MIP"/>
    <property type="match status" value="1"/>
</dbReference>
<feature type="transmembrane region" description="Helical" evidence="11">
    <location>
        <begin position="208"/>
        <end position="228"/>
    </location>
</feature>
<dbReference type="GO" id="GO:0015250">
    <property type="term" value="F:water channel activity"/>
    <property type="evidence" value="ECO:0007669"/>
    <property type="project" value="TreeGrafter"/>
</dbReference>
<dbReference type="PANTHER" id="PTHR43829">
    <property type="entry name" value="AQUAPORIN OR AQUAGLYCEROPORIN RELATED"/>
    <property type="match status" value="1"/>
</dbReference>
<dbReference type="InterPro" id="IPR023271">
    <property type="entry name" value="Aquaporin-like"/>
</dbReference>
<reference evidence="12" key="2">
    <citation type="submission" date="2025-09" db="UniProtKB">
        <authorList>
            <consortium name="Ensembl"/>
        </authorList>
    </citation>
    <scope>IDENTIFICATION</scope>
</reference>
<evidence type="ECO:0000256" key="9">
    <source>
        <dbReference type="RuleBase" id="RU000477"/>
    </source>
</evidence>
<evidence type="ECO:0000256" key="8">
    <source>
        <dbReference type="ARBA" id="ARBA00049405"/>
    </source>
</evidence>
<dbReference type="Pfam" id="PF00230">
    <property type="entry name" value="MIP"/>
    <property type="match status" value="1"/>
</dbReference>
<feature type="transmembrane region" description="Helical" evidence="11">
    <location>
        <begin position="40"/>
        <end position="63"/>
    </location>
</feature>
<dbReference type="InterPro" id="IPR000425">
    <property type="entry name" value="MIP"/>
</dbReference>
<dbReference type="PRINTS" id="PR02019">
    <property type="entry name" value="AQUAPORIN7"/>
</dbReference>
<comment type="subcellular location">
    <subcellularLocation>
        <location evidence="1">Membrane</location>
        <topology evidence="1">Multi-pass membrane protein</topology>
    </subcellularLocation>
</comment>
<dbReference type="SUPFAM" id="SSF81338">
    <property type="entry name" value="Aquaporin-like"/>
    <property type="match status" value="1"/>
</dbReference>
<evidence type="ECO:0000256" key="1">
    <source>
        <dbReference type="ARBA" id="ARBA00004141"/>
    </source>
</evidence>
<evidence type="ECO:0000256" key="4">
    <source>
        <dbReference type="ARBA" id="ARBA00022692"/>
    </source>
</evidence>
<evidence type="ECO:0000256" key="6">
    <source>
        <dbReference type="ARBA" id="ARBA00023136"/>
    </source>
</evidence>
<evidence type="ECO:0000256" key="5">
    <source>
        <dbReference type="ARBA" id="ARBA00022989"/>
    </source>
</evidence>
<evidence type="ECO:0000256" key="7">
    <source>
        <dbReference type="ARBA" id="ARBA00034651"/>
    </source>
</evidence>
<dbReference type="OMA" id="CALGRMP"/>
<protein>
    <submittedName>
        <fullName evidence="12">Aquaporin 7</fullName>
    </submittedName>
</protein>
<keyword evidence="6 11" id="KW-0472">Membrane</keyword>
<dbReference type="CDD" id="cd00333">
    <property type="entry name" value="MIP"/>
    <property type="match status" value="1"/>
</dbReference>
<evidence type="ECO:0000256" key="2">
    <source>
        <dbReference type="ARBA" id="ARBA00006175"/>
    </source>
</evidence>
<accession>A0A8C4Z891</accession>
<organism evidence="12 13">
    <name type="scientific">Gadus morhua</name>
    <name type="common">Atlantic cod</name>
    <dbReference type="NCBI Taxonomy" id="8049"/>
    <lineage>
        <taxon>Eukaryota</taxon>
        <taxon>Metazoa</taxon>
        <taxon>Chordata</taxon>
        <taxon>Craniata</taxon>
        <taxon>Vertebrata</taxon>
        <taxon>Euteleostomi</taxon>
        <taxon>Actinopterygii</taxon>
        <taxon>Neopterygii</taxon>
        <taxon>Teleostei</taxon>
        <taxon>Neoteleostei</taxon>
        <taxon>Acanthomorphata</taxon>
        <taxon>Zeiogadaria</taxon>
        <taxon>Gadariae</taxon>
        <taxon>Gadiformes</taxon>
        <taxon>Gadoidei</taxon>
        <taxon>Gadidae</taxon>
        <taxon>Gadus</taxon>
    </lineage>
</organism>
<feature type="transmembrane region" description="Helical" evidence="11">
    <location>
        <begin position="75"/>
        <end position="96"/>
    </location>
</feature>
<keyword evidence="5 11" id="KW-1133">Transmembrane helix</keyword>
<dbReference type="Proteomes" id="UP000694546">
    <property type="component" value="Chromosome 13"/>
</dbReference>
<sequence length="314" mass="33388">MLEKDQMKDSVESVDPREDQQEMGHRSGPMACLRSRFIRVGLAEALCTYVMMVFGLGSVAQVVTGHGAFGQYLSINIGFGLGVTMGVHVGGSVSGAHMNAAVSLAMCMFGRLAWKMLPVYVFAQFLGSFLAAATIYTVFNDAIFDFGDGNLTTTGAKATAGIFATYPAPYLSLQSGFIDQVLGTAMLLLCLTALSDQRNKPAARGSESLMVGLLVMLIGVSLGSNSGYPINPTRDLAPRLFTAVAGWGNEVFRAGNGWWWVPVVAPLLGGVMGAGLYKALVELHHPAIVCGQNSHGEQEEMDPLEKQSHADVCV</sequence>
<dbReference type="InterPro" id="IPR050363">
    <property type="entry name" value="MIP/Aquaporin"/>
</dbReference>
<dbReference type="GO" id="GO:0016323">
    <property type="term" value="C:basolateral plasma membrane"/>
    <property type="evidence" value="ECO:0007669"/>
    <property type="project" value="TreeGrafter"/>
</dbReference>
<dbReference type="GO" id="GO:0015204">
    <property type="term" value="F:urea transmembrane transporter activity"/>
    <property type="evidence" value="ECO:0007669"/>
    <property type="project" value="TreeGrafter"/>
</dbReference>
<dbReference type="FunFam" id="1.20.1080.10:FF:000005">
    <property type="entry name" value="Aquaporin 3"/>
    <property type="match status" value="1"/>
</dbReference>
<keyword evidence="13" id="KW-1185">Reference proteome</keyword>
<dbReference type="Ensembl" id="ENSGMOT00000009619.2">
    <property type="protein sequence ID" value="ENSGMOP00000009366.2"/>
    <property type="gene ID" value="ENSGMOG00000008759.2"/>
</dbReference>
<evidence type="ECO:0000256" key="10">
    <source>
        <dbReference type="SAM" id="MobiDB-lite"/>
    </source>
</evidence>
<comment type="catalytic activity">
    <reaction evidence="7">
        <text>H2O(in) = H2O(out)</text>
        <dbReference type="Rhea" id="RHEA:29667"/>
        <dbReference type="ChEBI" id="CHEBI:15377"/>
    </reaction>
</comment>
<dbReference type="PANTHER" id="PTHR43829:SF15">
    <property type="entry name" value="AQUAPORIN-7"/>
    <property type="match status" value="1"/>
</dbReference>
<feature type="compositionally biased region" description="Basic and acidic residues" evidence="10">
    <location>
        <begin position="1"/>
        <end position="25"/>
    </location>
</feature>
<evidence type="ECO:0000256" key="11">
    <source>
        <dbReference type="SAM" id="Phobius"/>
    </source>
</evidence>
<comment type="similarity">
    <text evidence="2 9">Belongs to the MIP/aquaporin (TC 1.A.8) family.</text>
</comment>
<reference evidence="12" key="1">
    <citation type="submission" date="2025-08" db="UniProtKB">
        <authorList>
            <consortium name="Ensembl"/>
        </authorList>
    </citation>
    <scope>IDENTIFICATION</scope>
</reference>
<gene>
    <name evidence="12" type="primary">aqp7</name>
</gene>
<dbReference type="GeneTree" id="ENSGT00940000159054"/>
<feature type="region of interest" description="Disordered" evidence="10">
    <location>
        <begin position="1"/>
        <end position="27"/>
    </location>
</feature>
<feature type="transmembrane region" description="Helical" evidence="11">
    <location>
        <begin position="177"/>
        <end position="196"/>
    </location>
</feature>
<feature type="transmembrane region" description="Helical" evidence="11">
    <location>
        <begin position="117"/>
        <end position="139"/>
    </location>
</feature>
<dbReference type="AlphaFoldDB" id="A0A8C4Z891"/>
<keyword evidence="3 9" id="KW-0813">Transport</keyword>
<feature type="transmembrane region" description="Helical" evidence="11">
    <location>
        <begin position="257"/>
        <end position="277"/>
    </location>
</feature>
<evidence type="ECO:0000256" key="3">
    <source>
        <dbReference type="ARBA" id="ARBA00022448"/>
    </source>
</evidence>